<accession>A0ABP8YGN0</accession>
<organism evidence="2 3">
    <name type="scientific">Nocardioides endophyticus</name>
    <dbReference type="NCBI Taxonomy" id="1353775"/>
    <lineage>
        <taxon>Bacteria</taxon>
        <taxon>Bacillati</taxon>
        <taxon>Actinomycetota</taxon>
        <taxon>Actinomycetes</taxon>
        <taxon>Propionibacteriales</taxon>
        <taxon>Nocardioidaceae</taxon>
        <taxon>Nocardioides</taxon>
    </lineage>
</organism>
<feature type="chain" id="PRO_5045749159" description="Ig-like domain-containing protein" evidence="1">
    <location>
        <begin position="26"/>
        <end position="1141"/>
    </location>
</feature>
<evidence type="ECO:0000256" key="1">
    <source>
        <dbReference type="SAM" id="SignalP"/>
    </source>
</evidence>
<feature type="signal peptide" evidence="1">
    <location>
        <begin position="1"/>
        <end position="25"/>
    </location>
</feature>
<evidence type="ECO:0000313" key="2">
    <source>
        <dbReference type="EMBL" id="GAA4729574.1"/>
    </source>
</evidence>
<name>A0ABP8YGN0_9ACTN</name>
<sequence>MVMKLRARVWTRAGLAGLLSAAVLAVVPVAPASAIQTIAWTTAPPASATLGQPVSFAWSGTANTFLGARITGCFANFPDGNNYTNAFQGNFTTGNCQYTNRIVTTTSTTYPITVGFYLSTGGQMTMNWNVAVQAVSPTLVNLPTDNTLNLRADSVNGATVPPWNVYGQDGVYGTYSATCSPAAGTLISAPGTTGSCSSTNPAGRTTTQAITINVAKSTSTATWNPSVRYNAGTTWGQITTAAVDEAGLQGTWAYQDVNGNAINANAAAPVGTTQVTATWTPSGTTATNWSSVSVTRSITVIETSQVVAFRPDMPTTKTYGDYPFSAVATGTTGGGKVTISAQAGSACTVGSPTGTTTASAVVTITGAGPCVLLADQAASGSYTAAPTVQWSVTVAKRNSTISWTPATTLTYGETLAGVLNASASSSIGGVPGTFAYTVGGQALQAADTLPAGANQTVTATFTPTDEDRYTTATATRTVSVAKAPQTLAVAPIADRTYGAAPFDLDVTGSGPGAVSASATGACTVAGTTVTVVTAGDCTVTVSKAGTANHLAATPVSRTFTVSEAVADLTWETPAEIAYGTPLGDAQLDAVVDGAGDPEGTVEYTLADGTFAVGEVLPAGQHELTVIWTPVDPGWKSAAASVTIVVGKAVPDLTWATPADILQGTVLGSGQLNAVSNQPGTLTYTVDGGTDPAGGQVLPVGDHNLIVTFVPDDTDNFLTAILGVPITVTPQPDTADTLGPEVQHQVDEQRIETQADLSAGETRTFSVTCPSGYFASDGSGRVDAVDQGTGTLADVLVRESRSTSLDTWTVTMVNHATGRAQGKIFADCVQRETAEVDGHRHALVLDQAATETRDLTGPTTVTVACAGGQYPVAPGFQLDGDAVVRRSAADGTSAWTFEVVPSGATTGTFSARCLMSRVSRVAGHDHRLDLRQAAAHVTLGAGEVLEAQTACGDLARGILGGWSLDDGLVLTGAEPRAKTRATRLFNPTSGPLSADLTLQCLETRTVGGSSSTAPAAPSVTPQVVVPAPEISLRPQGSVAAPSSRVVSVTARGRVAADVSCASGVTTCTGKVMLVALRTQRVAGKVLRKGTVLATTTYSIAAGSVDRVVLRTTRRGQRVLPAAGLHRAQLRVGDHVQTVSLRR</sequence>
<keyword evidence="3" id="KW-1185">Reference proteome</keyword>
<reference evidence="3" key="1">
    <citation type="journal article" date="2019" name="Int. J. Syst. Evol. Microbiol.">
        <title>The Global Catalogue of Microorganisms (GCM) 10K type strain sequencing project: providing services to taxonomists for standard genome sequencing and annotation.</title>
        <authorList>
            <consortium name="The Broad Institute Genomics Platform"/>
            <consortium name="The Broad Institute Genome Sequencing Center for Infectious Disease"/>
            <person name="Wu L."/>
            <person name="Ma J."/>
        </authorList>
    </citation>
    <scope>NUCLEOTIDE SEQUENCE [LARGE SCALE GENOMIC DNA]</scope>
    <source>
        <strain evidence="3">JCM 18532</strain>
    </source>
</reference>
<dbReference type="EMBL" id="BAABKN010000007">
    <property type="protein sequence ID" value="GAA4729574.1"/>
    <property type="molecule type" value="Genomic_DNA"/>
</dbReference>
<keyword evidence="1" id="KW-0732">Signal</keyword>
<gene>
    <name evidence="2" type="ORF">GCM10023350_11070</name>
</gene>
<dbReference type="Proteomes" id="UP001499882">
    <property type="component" value="Unassembled WGS sequence"/>
</dbReference>
<evidence type="ECO:0008006" key="4">
    <source>
        <dbReference type="Google" id="ProtNLM"/>
    </source>
</evidence>
<protein>
    <recommendedName>
        <fullName evidence="4">Ig-like domain-containing protein</fullName>
    </recommendedName>
</protein>
<proteinExistence type="predicted"/>
<evidence type="ECO:0000313" key="3">
    <source>
        <dbReference type="Proteomes" id="UP001499882"/>
    </source>
</evidence>
<comment type="caution">
    <text evidence="2">The sequence shown here is derived from an EMBL/GenBank/DDBJ whole genome shotgun (WGS) entry which is preliminary data.</text>
</comment>